<name>A0A0F9U2G7_9ZZZZ</name>
<feature type="compositionally biased region" description="Basic residues" evidence="1">
    <location>
        <begin position="115"/>
        <end position="134"/>
    </location>
</feature>
<organism evidence="2">
    <name type="scientific">marine sediment metagenome</name>
    <dbReference type="NCBI Taxonomy" id="412755"/>
    <lineage>
        <taxon>unclassified sequences</taxon>
        <taxon>metagenomes</taxon>
        <taxon>ecological metagenomes</taxon>
    </lineage>
</organism>
<protein>
    <submittedName>
        <fullName evidence="2">Uncharacterized protein</fullName>
    </submittedName>
</protein>
<gene>
    <name evidence="2" type="ORF">LCGC14_0659340</name>
</gene>
<reference evidence="2" key="1">
    <citation type="journal article" date="2015" name="Nature">
        <title>Complex archaea that bridge the gap between prokaryotes and eukaryotes.</title>
        <authorList>
            <person name="Spang A."/>
            <person name="Saw J.H."/>
            <person name="Jorgensen S.L."/>
            <person name="Zaremba-Niedzwiedzka K."/>
            <person name="Martijn J."/>
            <person name="Lind A.E."/>
            <person name="van Eijk R."/>
            <person name="Schleper C."/>
            <person name="Guy L."/>
            <person name="Ettema T.J."/>
        </authorList>
    </citation>
    <scope>NUCLEOTIDE SEQUENCE</scope>
</reference>
<evidence type="ECO:0000256" key="1">
    <source>
        <dbReference type="SAM" id="MobiDB-lite"/>
    </source>
</evidence>
<comment type="caution">
    <text evidence="2">The sequence shown here is derived from an EMBL/GenBank/DDBJ whole genome shotgun (WGS) entry which is preliminary data.</text>
</comment>
<dbReference type="AlphaFoldDB" id="A0A0F9U2G7"/>
<accession>A0A0F9U2G7</accession>
<sequence>MKIQFVGDKKTGQERYRGSTSLIPNLVCRLDQPQTCTLEAGVHLSDNEALRLLTQYNNLFISHDTHLANLAVAAKIEAEVAAAAKKKAATAKRVATAAAKKKAKAAEAAAEKPKTASKPKPTKKPASKAKSGGK</sequence>
<proteinExistence type="predicted"/>
<evidence type="ECO:0000313" key="2">
    <source>
        <dbReference type="EMBL" id="KKN47813.1"/>
    </source>
</evidence>
<dbReference type="EMBL" id="LAZR01001256">
    <property type="protein sequence ID" value="KKN47813.1"/>
    <property type="molecule type" value="Genomic_DNA"/>
</dbReference>
<feature type="region of interest" description="Disordered" evidence="1">
    <location>
        <begin position="93"/>
        <end position="134"/>
    </location>
</feature>